<comment type="caution">
    <text evidence="2">The sequence shown here is derived from an EMBL/GenBank/DDBJ whole genome shotgun (WGS) entry which is preliminary data.</text>
</comment>
<evidence type="ECO:0000313" key="3">
    <source>
        <dbReference type="Proteomes" id="UP000238479"/>
    </source>
</evidence>
<keyword evidence="1" id="KW-1133">Transmembrane helix</keyword>
<sequence>MHVSSSRSRAGVQPRMSCLIMMVKLSKDQKQKNIAGSRVVFLVTVVHFHLLHMTIPSVENQKEKGVASGFSVFLFLSFVENML</sequence>
<organism evidence="2 3">
    <name type="scientific">Rosa chinensis</name>
    <name type="common">China rose</name>
    <dbReference type="NCBI Taxonomy" id="74649"/>
    <lineage>
        <taxon>Eukaryota</taxon>
        <taxon>Viridiplantae</taxon>
        <taxon>Streptophyta</taxon>
        <taxon>Embryophyta</taxon>
        <taxon>Tracheophyta</taxon>
        <taxon>Spermatophyta</taxon>
        <taxon>Magnoliopsida</taxon>
        <taxon>eudicotyledons</taxon>
        <taxon>Gunneridae</taxon>
        <taxon>Pentapetalae</taxon>
        <taxon>rosids</taxon>
        <taxon>fabids</taxon>
        <taxon>Rosales</taxon>
        <taxon>Rosaceae</taxon>
        <taxon>Rosoideae</taxon>
        <taxon>Rosoideae incertae sedis</taxon>
        <taxon>Rosa</taxon>
    </lineage>
</organism>
<dbReference type="Gramene" id="PRQ55748">
    <property type="protein sequence ID" value="PRQ55748"/>
    <property type="gene ID" value="RchiOBHm_Chr1g0328001"/>
</dbReference>
<keyword evidence="1" id="KW-0472">Membrane</keyword>
<dbReference type="AlphaFoldDB" id="A0A2P6SAN2"/>
<dbReference type="EMBL" id="PDCK01000039">
    <property type="protein sequence ID" value="PRQ55748.1"/>
    <property type="molecule type" value="Genomic_DNA"/>
</dbReference>
<gene>
    <name evidence="2" type="ORF">RchiOBHm_Chr1g0328001</name>
</gene>
<proteinExistence type="predicted"/>
<keyword evidence="1" id="KW-0812">Transmembrane</keyword>
<dbReference type="Proteomes" id="UP000238479">
    <property type="component" value="Chromosome 1"/>
</dbReference>
<feature type="transmembrane region" description="Helical" evidence="1">
    <location>
        <begin position="34"/>
        <end position="53"/>
    </location>
</feature>
<evidence type="ECO:0000313" key="2">
    <source>
        <dbReference type="EMBL" id="PRQ55748.1"/>
    </source>
</evidence>
<reference evidence="2 3" key="1">
    <citation type="journal article" date="2018" name="Nat. Genet.">
        <title>The Rosa genome provides new insights in the design of modern roses.</title>
        <authorList>
            <person name="Bendahmane M."/>
        </authorList>
    </citation>
    <scope>NUCLEOTIDE SEQUENCE [LARGE SCALE GENOMIC DNA]</scope>
    <source>
        <strain evidence="3">cv. Old Blush</strain>
    </source>
</reference>
<name>A0A2P6SAN2_ROSCH</name>
<protein>
    <submittedName>
        <fullName evidence="2">Uncharacterized protein</fullName>
    </submittedName>
</protein>
<evidence type="ECO:0000256" key="1">
    <source>
        <dbReference type="SAM" id="Phobius"/>
    </source>
</evidence>
<keyword evidence="3" id="KW-1185">Reference proteome</keyword>
<accession>A0A2P6SAN2</accession>